<dbReference type="InterPro" id="IPR000524">
    <property type="entry name" value="Tscrpt_reg_HTH_GntR"/>
</dbReference>
<keyword evidence="2" id="KW-0238">DNA-binding</keyword>
<dbReference type="RefSeq" id="WP_133229700.1">
    <property type="nucleotide sequence ID" value="NZ_SMRT01000006.1"/>
</dbReference>
<dbReference type="SUPFAM" id="SSF46785">
    <property type="entry name" value="Winged helix' DNA-binding domain"/>
    <property type="match status" value="1"/>
</dbReference>
<proteinExistence type="predicted"/>
<dbReference type="PANTHER" id="PTHR30146:SF150">
    <property type="entry name" value="ARABINOSE METABOLISM TRANSCRIPTIONAL REPRESSOR"/>
    <property type="match status" value="1"/>
</dbReference>
<dbReference type="InterPro" id="IPR036388">
    <property type="entry name" value="WH-like_DNA-bd_sf"/>
</dbReference>
<protein>
    <submittedName>
        <fullName evidence="5">GntR family transcriptional regulator</fullName>
    </submittedName>
</protein>
<dbReference type="AlphaFoldDB" id="A0A4R5KPN4"/>
<dbReference type="Gene3D" id="3.40.50.2300">
    <property type="match status" value="2"/>
</dbReference>
<accession>A0A4R5KPN4</accession>
<dbReference type="CDD" id="cd01541">
    <property type="entry name" value="PBP1_AraR"/>
    <property type="match status" value="1"/>
</dbReference>
<evidence type="ECO:0000313" key="5">
    <source>
        <dbReference type="EMBL" id="TDF97282.1"/>
    </source>
</evidence>
<dbReference type="InterPro" id="IPR046335">
    <property type="entry name" value="LacI/GalR-like_sensor"/>
</dbReference>
<evidence type="ECO:0000256" key="3">
    <source>
        <dbReference type="ARBA" id="ARBA00023163"/>
    </source>
</evidence>
<organism evidence="5 6">
    <name type="scientific">Paenibacillus piri</name>
    <dbReference type="NCBI Taxonomy" id="2547395"/>
    <lineage>
        <taxon>Bacteria</taxon>
        <taxon>Bacillati</taxon>
        <taxon>Bacillota</taxon>
        <taxon>Bacilli</taxon>
        <taxon>Bacillales</taxon>
        <taxon>Paenibacillaceae</taxon>
        <taxon>Paenibacillus</taxon>
    </lineage>
</organism>
<dbReference type="CDD" id="cd07377">
    <property type="entry name" value="WHTH_GntR"/>
    <property type="match status" value="1"/>
</dbReference>
<reference evidence="5 6" key="1">
    <citation type="submission" date="2019-03" db="EMBL/GenBank/DDBJ databases">
        <title>This is whole genome sequence of Paenibacillus sp MS74 strain.</title>
        <authorList>
            <person name="Trinh H.N."/>
        </authorList>
    </citation>
    <scope>NUCLEOTIDE SEQUENCE [LARGE SCALE GENOMIC DNA]</scope>
    <source>
        <strain evidence="5 6">MS74</strain>
    </source>
</reference>
<gene>
    <name evidence="5" type="ORF">E1757_15250</name>
</gene>
<dbReference type="EMBL" id="SMRT01000006">
    <property type="protein sequence ID" value="TDF97282.1"/>
    <property type="molecule type" value="Genomic_DNA"/>
</dbReference>
<feature type="domain" description="HTH gntR-type" evidence="4">
    <location>
        <begin position="2"/>
        <end position="70"/>
    </location>
</feature>
<dbReference type="Pfam" id="PF00392">
    <property type="entry name" value="GntR"/>
    <property type="match status" value="1"/>
</dbReference>
<evidence type="ECO:0000259" key="4">
    <source>
        <dbReference type="PROSITE" id="PS50949"/>
    </source>
</evidence>
<keyword evidence="6" id="KW-1185">Reference proteome</keyword>
<name>A0A4R5KPN4_9BACL</name>
<keyword evidence="3" id="KW-0804">Transcription</keyword>
<dbReference type="GO" id="GO:0003700">
    <property type="term" value="F:DNA-binding transcription factor activity"/>
    <property type="evidence" value="ECO:0007669"/>
    <property type="project" value="InterPro"/>
</dbReference>
<dbReference type="PROSITE" id="PS50949">
    <property type="entry name" value="HTH_GNTR"/>
    <property type="match status" value="1"/>
</dbReference>
<evidence type="ECO:0000313" key="6">
    <source>
        <dbReference type="Proteomes" id="UP000295636"/>
    </source>
</evidence>
<evidence type="ECO:0000256" key="2">
    <source>
        <dbReference type="ARBA" id="ARBA00023125"/>
    </source>
</evidence>
<dbReference type="InterPro" id="IPR036390">
    <property type="entry name" value="WH_DNA-bd_sf"/>
</dbReference>
<keyword evidence="1" id="KW-0805">Transcription regulation</keyword>
<dbReference type="Pfam" id="PF13377">
    <property type="entry name" value="Peripla_BP_3"/>
    <property type="match status" value="1"/>
</dbReference>
<dbReference type="InterPro" id="IPR033532">
    <property type="entry name" value="AraR_ligand_bind_dom"/>
</dbReference>
<dbReference type="GO" id="GO:0000976">
    <property type="term" value="F:transcription cis-regulatory region binding"/>
    <property type="evidence" value="ECO:0007669"/>
    <property type="project" value="TreeGrafter"/>
</dbReference>
<dbReference type="Proteomes" id="UP000295636">
    <property type="component" value="Unassembled WGS sequence"/>
</dbReference>
<comment type="caution">
    <text evidence="5">The sequence shown here is derived from an EMBL/GenBank/DDBJ whole genome shotgun (WGS) entry which is preliminary data.</text>
</comment>
<dbReference type="OrthoDB" id="9813468at2"/>
<dbReference type="SMART" id="SM00345">
    <property type="entry name" value="HTH_GNTR"/>
    <property type="match status" value="1"/>
</dbReference>
<dbReference type="InterPro" id="IPR028082">
    <property type="entry name" value="Peripla_BP_I"/>
</dbReference>
<sequence length="362" mass="40967">MKSKYETVKDEIKSWIMQGSVLPHEKIGTENELMDRFRVSRHTIRQAIGDLENEGWIYRWQGKGTFCADPSKRTKSSHYKTIGVITTYISEYIFSSIMRGIESYLSSKDYTVILASTNNNIDKERKCIESIMARNVDALIVEPTKSALFNPNINYYLNLETNQVPYVMFNAQYPQLQAPSLIVDDEQGGFVGADHLIGLGHKKIVGIFKTDDLQGVNRMNGFIRAHRERRVPITPGLIISYNTEDHREKIQSEVKRLLEQYKDEITAIFCYNDAIALAIINLLREMNLKVPEDVSIVGYDDSYLSEMSEVKLTSVVHPKRAMGEDAAKIIVELVEGKQTGSAASSVVYKPELVIRTSTGPAK</sequence>
<dbReference type="PRINTS" id="PR00035">
    <property type="entry name" value="HTHGNTR"/>
</dbReference>
<dbReference type="Gene3D" id="1.10.10.10">
    <property type="entry name" value="Winged helix-like DNA-binding domain superfamily/Winged helix DNA-binding domain"/>
    <property type="match status" value="1"/>
</dbReference>
<dbReference type="PANTHER" id="PTHR30146">
    <property type="entry name" value="LACI-RELATED TRANSCRIPTIONAL REPRESSOR"/>
    <property type="match status" value="1"/>
</dbReference>
<evidence type="ECO:0000256" key="1">
    <source>
        <dbReference type="ARBA" id="ARBA00023015"/>
    </source>
</evidence>
<dbReference type="SUPFAM" id="SSF53822">
    <property type="entry name" value="Periplasmic binding protein-like I"/>
    <property type="match status" value="1"/>
</dbReference>